<keyword evidence="1" id="KW-0472">Membrane</keyword>
<feature type="transmembrane region" description="Helical" evidence="1">
    <location>
        <begin position="6"/>
        <end position="22"/>
    </location>
</feature>
<dbReference type="Proteomes" id="UP000176376">
    <property type="component" value="Unassembled WGS sequence"/>
</dbReference>
<name>A0A1F7JNG0_9BACT</name>
<keyword evidence="1" id="KW-1133">Transmembrane helix</keyword>
<evidence type="ECO:0000313" key="2">
    <source>
        <dbReference type="EMBL" id="OGK57159.1"/>
    </source>
</evidence>
<sequence>MLSLVSIAILVVFLGVVFFLYMKAGKKSEVVYPAGLNYTGTETSPAPTAPPKKEYNWGQLSASTDWRTFISPRRQYSFNHPVDLYPLIFPGDVNDSMTFDIADVPVQLNLMVLVENITSYDPKLAGQPERFAKEYFKYFGGLKKLNASEPFKTEKGLSGFKVNYETRTGLITNDSYFLSIPDDKNRVIHVVNIFPKEADVLFMRILNSMDYKMPTSAPTTGV</sequence>
<evidence type="ECO:0008006" key="4">
    <source>
        <dbReference type="Google" id="ProtNLM"/>
    </source>
</evidence>
<organism evidence="2 3">
    <name type="scientific">Candidatus Roizmanbacteria bacterium RIFCSPLOWO2_02_FULL_38_10</name>
    <dbReference type="NCBI Taxonomy" id="1802074"/>
    <lineage>
        <taxon>Bacteria</taxon>
        <taxon>Candidatus Roizmaniibacteriota</taxon>
    </lineage>
</organism>
<comment type="caution">
    <text evidence="2">The sequence shown here is derived from an EMBL/GenBank/DDBJ whole genome shotgun (WGS) entry which is preliminary data.</text>
</comment>
<keyword evidence="1" id="KW-0812">Transmembrane</keyword>
<dbReference type="EMBL" id="MGAY01000011">
    <property type="protein sequence ID" value="OGK57159.1"/>
    <property type="molecule type" value="Genomic_DNA"/>
</dbReference>
<dbReference type="AlphaFoldDB" id="A0A1F7JNG0"/>
<evidence type="ECO:0000313" key="3">
    <source>
        <dbReference type="Proteomes" id="UP000176376"/>
    </source>
</evidence>
<protein>
    <recommendedName>
        <fullName evidence="4">PsbP C-terminal domain-containing protein</fullName>
    </recommendedName>
</protein>
<gene>
    <name evidence="2" type="ORF">A3J15_00250</name>
</gene>
<accession>A0A1F7JNG0</accession>
<proteinExistence type="predicted"/>
<evidence type="ECO:0000256" key="1">
    <source>
        <dbReference type="SAM" id="Phobius"/>
    </source>
</evidence>
<reference evidence="2 3" key="1">
    <citation type="journal article" date="2016" name="Nat. Commun.">
        <title>Thousands of microbial genomes shed light on interconnected biogeochemical processes in an aquifer system.</title>
        <authorList>
            <person name="Anantharaman K."/>
            <person name="Brown C.T."/>
            <person name="Hug L.A."/>
            <person name="Sharon I."/>
            <person name="Castelle C.J."/>
            <person name="Probst A.J."/>
            <person name="Thomas B.C."/>
            <person name="Singh A."/>
            <person name="Wilkins M.J."/>
            <person name="Karaoz U."/>
            <person name="Brodie E.L."/>
            <person name="Williams K.H."/>
            <person name="Hubbard S.S."/>
            <person name="Banfield J.F."/>
        </authorList>
    </citation>
    <scope>NUCLEOTIDE SEQUENCE [LARGE SCALE GENOMIC DNA]</scope>
</reference>